<proteinExistence type="predicted"/>
<dbReference type="EMBL" id="AP025739">
    <property type="protein sequence ID" value="BDI29660.1"/>
    <property type="molecule type" value="Genomic_DNA"/>
</dbReference>
<dbReference type="CDD" id="cd10917">
    <property type="entry name" value="CE4_NodB_like_6s_7s"/>
    <property type="match status" value="1"/>
</dbReference>
<reference evidence="3 4" key="1">
    <citation type="journal article" date="2019" name="Int. J. Syst. Evol. Microbiol.">
        <title>Capsulimonas corticalis gen. nov., sp. nov., an aerobic capsulated bacterium, of a novel bacterial order, Capsulimonadales ord. nov., of the class Armatimonadia of the phylum Armatimonadetes.</title>
        <authorList>
            <person name="Li J."/>
            <person name="Kudo C."/>
            <person name="Tonouchi A."/>
        </authorList>
    </citation>
    <scope>NUCLEOTIDE SEQUENCE [LARGE SCALE GENOMIC DNA]</scope>
    <source>
        <strain evidence="3 4">AX-7</strain>
    </source>
</reference>
<dbReference type="PROSITE" id="PS51677">
    <property type="entry name" value="NODB"/>
    <property type="match status" value="1"/>
</dbReference>
<keyword evidence="1" id="KW-0479">Metal-binding</keyword>
<dbReference type="InterPro" id="IPR002509">
    <property type="entry name" value="NODB_dom"/>
</dbReference>
<evidence type="ECO:0000313" key="3">
    <source>
        <dbReference type="EMBL" id="BDI29660.1"/>
    </source>
</evidence>
<dbReference type="AlphaFoldDB" id="A0A402D442"/>
<dbReference type="RefSeq" id="WP_165864566.1">
    <property type="nucleotide sequence ID" value="NZ_AP025739.1"/>
</dbReference>
<evidence type="ECO:0000313" key="4">
    <source>
        <dbReference type="Proteomes" id="UP000287394"/>
    </source>
</evidence>
<accession>A0A402D442</accession>
<sequence>MTFPTRWFVCLALAVLAIPAEAEAPDQAAPKTAAPAVVVLPKPGLPQNSSPNALSANASLLMVRAERDKYWLNAKTEIYKSTLELTAQRETELNRGLSFSILTRGNPTRKQIALTFDDGPHPAYTPQLLKILKDNGVKATFFVVGEQAEKYPDLIKAEVAGGHAVGNHTYDHVSLIKIPQEYVATEIKACGEVLERILGKPVNLFRPPGGVYDRSVAETSEALGYKMILWTDDPGDYASPGSNLIETRTLDHVTNGGIILLHDGIQQTIDVLPQMLKYLKSKGYEFVTVEQMVK</sequence>
<dbReference type="Gene3D" id="3.20.20.370">
    <property type="entry name" value="Glycoside hydrolase/deacetylase"/>
    <property type="match status" value="1"/>
</dbReference>
<dbReference type="PANTHER" id="PTHR10587:SF133">
    <property type="entry name" value="CHITIN DEACETYLASE 1-RELATED"/>
    <property type="match status" value="1"/>
</dbReference>
<dbReference type="KEGG" id="ccot:CCAX7_17110"/>
<dbReference type="PANTHER" id="PTHR10587">
    <property type="entry name" value="GLYCOSYL TRANSFERASE-RELATED"/>
    <property type="match status" value="1"/>
</dbReference>
<dbReference type="GO" id="GO:0046872">
    <property type="term" value="F:metal ion binding"/>
    <property type="evidence" value="ECO:0007669"/>
    <property type="project" value="UniProtKB-KW"/>
</dbReference>
<evidence type="ECO:0000256" key="1">
    <source>
        <dbReference type="ARBA" id="ARBA00022723"/>
    </source>
</evidence>
<organism evidence="3 4">
    <name type="scientific">Capsulimonas corticalis</name>
    <dbReference type="NCBI Taxonomy" id="2219043"/>
    <lineage>
        <taxon>Bacteria</taxon>
        <taxon>Bacillati</taxon>
        <taxon>Armatimonadota</taxon>
        <taxon>Armatimonadia</taxon>
        <taxon>Capsulimonadales</taxon>
        <taxon>Capsulimonadaceae</taxon>
        <taxon>Capsulimonas</taxon>
    </lineage>
</organism>
<evidence type="ECO:0000256" key="2">
    <source>
        <dbReference type="ARBA" id="ARBA00022801"/>
    </source>
</evidence>
<name>A0A402D442_9BACT</name>
<keyword evidence="2" id="KW-0378">Hydrolase</keyword>
<dbReference type="GO" id="GO:0016810">
    <property type="term" value="F:hydrolase activity, acting on carbon-nitrogen (but not peptide) bonds"/>
    <property type="evidence" value="ECO:0007669"/>
    <property type="project" value="InterPro"/>
</dbReference>
<dbReference type="FunCoup" id="A0A402D442">
    <property type="interactions" value="67"/>
</dbReference>
<protein>
    <submittedName>
        <fullName evidence="3">Uncharacterized protein</fullName>
    </submittedName>
</protein>
<gene>
    <name evidence="3" type="ORF">CCAX7_17110</name>
</gene>
<dbReference type="InterPro" id="IPR050248">
    <property type="entry name" value="Polysacc_deacetylase_ArnD"/>
</dbReference>
<dbReference type="SUPFAM" id="SSF88713">
    <property type="entry name" value="Glycoside hydrolase/deacetylase"/>
    <property type="match status" value="1"/>
</dbReference>
<dbReference type="Proteomes" id="UP000287394">
    <property type="component" value="Chromosome"/>
</dbReference>
<dbReference type="GO" id="GO:0016020">
    <property type="term" value="C:membrane"/>
    <property type="evidence" value="ECO:0007669"/>
    <property type="project" value="TreeGrafter"/>
</dbReference>
<dbReference type="InterPro" id="IPR011330">
    <property type="entry name" value="Glyco_hydro/deAcase_b/a-brl"/>
</dbReference>
<dbReference type="Pfam" id="PF01522">
    <property type="entry name" value="Polysacc_deac_1"/>
    <property type="match status" value="1"/>
</dbReference>
<keyword evidence="4" id="KW-1185">Reference proteome</keyword>
<dbReference type="GO" id="GO:0005975">
    <property type="term" value="P:carbohydrate metabolic process"/>
    <property type="evidence" value="ECO:0007669"/>
    <property type="project" value="InterPro"/>
</dbReference>